<evidence type="ECO:0000313" key="2">
    <source>
        <dbReference type="EMBL" id="MFG6432422.1"/>
    </source>
</evidence>
<comment type="caution">
    <text evidence="2">The sequence shown here is derived from an EMBL/GenBank/DDBJ whole genome shotgun (WGS) entry which is preliminary data.</text>
</comment>
<feature type="chain" id="PRO_5046559567" description="Curli production assembly/transport component CsgG" evidence="1">
    <location>
        <begin position="25"/>
        <end position="315"/>
    </location>
</feature>
<dbReference type="RefSeq" id="WP_394482274.1">
    <property type="nucleotide sequence ID" value="NZ_JBIGHV010000008.1"/>
</dbReference>
<accession>A0ABW7F718</accession>
<keyword evidence="1" id="KW-0732">Signal</keyword>
<evidence type="ECO:0000256" key="1">
    <source>
        <dbReference type="SAM" id="SignalP"/>
    </source>
</evidence>
<organism evidence="2 3">
    <name type="scientific">Pelomonas parva</name>
    <dbReference type="NCBI Taxonomy" id="3299032"/>
    <lineage>
        <taxon>Bacteria</taxon>
        <taxon>Pseudomonadati</taxon>
        <taxon>Pseudomonadota</taxon>
        <taxon>Betaproteobacteria</taxon>
        <taxon>Burkholderiales</taxon>
        <taxon>Sphaerotilaceae</taxon>
        <taxon>Roseateles</taxon>
    </lineage>
</organism>
<protein>
    <recommendedName>
        <fullName evidence="4">Curli production assembly/transport component CsgG</fullName>
    </recommendedName>
</protein>
<dbReference type="Proteomes" id="UP001606210">
    <property type="component" value="Unassembled WGS sequence"/>
</dbReference>
<feature type="signal peptide" evidence="1">
    <location>
        <begin position="1"/>
        <end position="24"/>
    </location>
</feature>
<reference evidence="2 3" key="1">
    <citation type="submission" date="2024-08" db="EMBL/GenBank/DDBJ databases">
        <authorList>
            <person name="Lu H."/>
        </authorList>
    </citation>
    <scope>NUCLEOTIDE SEQUENCE [LARGE SCALE GENOMIC DNA]</scope>
    <source>
        <strain evidence="2 3">LYH14W</strain>
    </source>
</reference>
<dbReference type="EMBL" id="JBIGHV010000008">
    <property type="protein sequence ID" value="MFG6432422.1"/>
    <property type="molecule type" value="Genomic_DNA"/>
</dbReference>
<sequence length="315" mass="34321">MKPLLTKVLLALAMVATLPSCAVAQKVEVVSSLVMPPSADYGRLNKLRTEGRMTKVYVDMLRTADGADKAHFPPEMAQLVDITPLGLTRLFTDTILKSRRFEVYDLRSTVTAEQADVMIDAQIIAANQEFKPLEGGVQAAHTSVLLSVQMKDIYTGKYLLGTAVQVEGRTGLVSGDRAVLMPGESPSDPAIRNKLMIDYQRALRRAFVLAGQRIEGILRPQGVVTVVDGNDMALMGGQQHGFQDGDELIVFRSKLITVGDSEKFGITKPIALVRCTGVGTETSQCAVVRKLADVQPSETDFAIITDASLRKTRWE</sequence>
<keyword evidence="3" id="KW-1185">Reference proteome</keyword>
<evidence type="ECO:0008006" key="4">
    <source>
        <dbReference type="Google" id="ProtNLM"/>
    </source>
</evidence>
<proteinExistence type="predicted"/>
<name>A0ABW7F718_9BURK</name>
<evidence type="ECO:0000313" key="3">
    <source>
        <dbReference type="Proteomes" id="UP001606210"/>
    </source>
</evidence>
<gene>
    <name evidence="2" type="ORF">ACG00Y_21055</name>
</gene>